<accession>A0ACC1J0Y3</accession>
<feature type="non-terminal residue" evidence="1">
    <location>
        <position position="126"/>
    </location>
</feature>
<dbReference type="Proteomes" id="UP001150603">
    <property type="component" value="Unassembled WGS sequence"/>
</dbReference>
<evidence type="ECO:0000313" key="2">
    <source>
        <dbReference type="Proteomes" id="UP001150603"/>
    </source>
</evidence>
<reference evidence="1" key="1">
    <citation type="submission" date="2022-07" db="EMBL/GenBank/DDBJ databases">
        <title>Phylogenomic reconstructions and comparative analyses of Kickxellomycotina fungi.</title>
        <authorList>
            <person name="Reynolds N.K."/>
            <person name="Stajich J.E."/>
            <person name="Barry K."/>
            <person name="Grigoriev I.V."/>
            <person name="Crous P."/>
            <person name="Smith M.E."/>
        </authorList>
    </citation>
    <scope>NUCLEOTIDE SEQUENCE</scope>
    <source>
        <strain evidence="1">NRRL 5244</strain>
    </source>
</reference>
<name>A0ACC1J0Y3_9FUNG</name>
<sequence length="126" mass="14182">VPSILWMVPVPLVRLSYTPAWVFRMLCGTTWLTGCLALSPTTPRALLGMLDSTRLSSRLVRPSRGSLMLKVLPSALNSLSTGSFSMSLPFLWSTYRSASRSRVKMRMFRMPRMMSITITSRQRHGS</sequence>
<organism evidence="1 2">
    <name type="scientific">Linderina macrospora</name>
    <dbReference type="NCBI Taxonomy" id="4868"/>
    <lineage>
        <taxon>Eukaryota</taxon>
        <taxon>Fungi</taxon>
        <taxon>Fungi incertae sedis</taxon>
        <taxon>Zoopagomycota</taxon>
        <taxon>Kickxellomycotina</taxon>
        <taxon>Kickxellomycetes</taxon>
        <taxon>Kickxellales</taxon>
        <taxon>Kickxellaceae</taxon>
        <taxon>Linderina</taxon>
    </lineage>
</organism>
<feature type="non-terminal residue" evidence="1">
    <location>
        <position position="1"/>
    </location>
</feature>
<dbReference type="EMBL" id="JANBPW010005153">
    <property type="protein sequence ID" value="KAJ1933239.1"/>
    <property type="molecule type" value="Genomic_DNA"/>
</dbReference>
<proteinExistence type="predicted"/>
<protein>
    <submittedName>
        <fullName evidence="1">Uncharacterized protein</fullName>
    </submittedName>
</protein>
<comment type="caution">
    <text evidence="1">The sequence shown here is derived from an EMBL/GenBank/DDBJ whole genome shotgun (WGS) entry which is preliminary data.</text>
</comment>
<keyword evidence="2" id="KW-1185">Reference proteome</keyword>
<gene>
    <name evidence="1" type="ORF">FBU59_006095</name>
</gene>
<evidence type="ECO:0000313" key="1">
    <source>
        <dbReference type="EMBL" id="KAJ1933239.1"/>
    </source>
</evidence>